<accession>B1LXC9</accession>
<dbReference type="GeneID" id="6141374"/>
<proteinExistence type="predicted"/>
<evidence type="ECO:0000313" key="2">
    <source>
        <dbReference type="Proteomes" id="UP000006589"/>
    </source>
</evidence>
<dbReference type="AlphaFoldDB" id="B1LXC9"/>
<dbReference type="Proteomes" id="UP000006589">
    <property type="component" value="Chromosome"/>
</dbReference>
<dbReference type="Pfam" id="PF25735">
    <property type="entry name" value="Phage_L5_gp82"/>
    <property type="match status" value="1"/>
</dbReference>
<protein>
    <submittedName>
        <fullName evidence="1">Uncharacterized protein</fullName>
    </submittedName>
</protein>
<dbReference type="eggNOG" id="ENOG503105G">
    <property type="taxonomic scope" value="Bacteria"/>
</dbReference>
<evidence type="ECO:0000313" key="1">
    <source>
        <dbReference type="EMBL" id="ACB27250.1"/>
    </source>
</evidence>
<dbReference type="PATRIC" id="fig|426355.14.peg.5357"/>
<dbReference type="EMBL" id="CP001001">
    <property type="protein sequence ID" value="ACB27250.1"/>
    <property type="molecule type" value="Genomic_DNA"/>
</dbReference>
<dbReference type="KEGG" id="mrd:Mrad2831_5303"/>
<dbReference type="RefSeq" id="WP_012322194.1">
    <property type="nucleotide sequence ID" value="NC_010505.1"/>
</dbReference>
<gene>
    <name evidence="1" type="ordered locus">Mrad2831_5303</name>
</gene>
<sequence length="118" mass="12907">MPAPSAPAVDAYWNRTRRLFSVRRGGCVVAHVHALALSGCRFRASEAGRLRCLQQGARDVHAVVTGEPCAAPRPADAVRIGYRLDEAGFRRRDTDEIIVRADVVWLEPDGSAWALNPS</sequence>
<dbReference type="OrthoDB" id="7998453at2"/>
<dbReference type="HOGENOM" id="CLU_2168030_0_0_5"/>
<name>B1LXC9_METRJ</name>
<dbReference type="InterPro" id="IPR058002">
    <property type="entry name" value="Gp82"/>
</dbReference>
<reference evidence="1 2" key="1">
    <citation type="submission" date="2008-03" db="EMBL/GenBank/DDBJ databases">
        <title>Complete sequence of chromosome of Methylobacterium radiotolerans JCM 2831.</title>
        <authorList>
            <consortium name="US DOE Joint Genome Institute"/>
            <person name="Copeland A."/>
            <person name="Lucas S."/>
            <person name="Lapidus A."/>
            <person name="Glavina del Rio T."/>
            <person name="Dalin E."/>
            <person name="Tice H."/>
            <person name="Bruce D."/>
            <person name="Goodwin L."/>
            <person name="Pitluck S."/>
            <person name="Kiss H."/>
            <person name="Brettin T."/>
            <person name="Detter J.C."/>
            <person name="Han C."/>
            <person name="Kuske C.R."/>
            <person name="Schmutz J."/>
            <person name="Larimer F."/>
            <person name="Land M."/>
            <person name="Hauser L."/>
            <person name="Kyrpides N."/>
            <person name="Mikhailova N."/>
            <person name="Marx C.J."/>
            <person name="Richardson P."/>
        </authorList>
    </citation>
    <scope>NUCLEOTIDE SEQUENCE [LARGE SCALE GENOMIC DNA]</scope>
    <source>
        <strain evidence="2">ATCC 27329 / DSM 1819 / JCM 2831 / NBRC 15690 / NCIMB 10815 / 0-1</strain>
    </source>
</reference>
<organism evidence="1 2">
    <name type="scientific">Methylobacterium radiotolerans (strain ATCC 27329 / DSM 1819 / JCM 2831 / NBRC 15690 / NCIMB 10815 / 0-1)</name>
    <dbReference type="NCBI Taxonomy" id="426355"/>
    <lineage>
        <taxon>Bacteria</taxon>
        <taxon>Pseudomonadati</taxon>
        <taxon>Pseudomonadota</taxon>
        <taxon>Alphaproteobacteria</taxon>
        <taxon>Hyphomicrobiales</taxon>
        <taxon>Methylobacteriaceae</taxon>
        <taxon>Methylobacterium</taxon>
    </lineage>
</organism>
<dbReference type="STRING" id="426355.Mrad2831_5303"/>